<evidence type="ECO:0000313" key="5">
    <source>
        <dbReference type="Proteomes" id="UP000692954"/>
    </source>
</evidence>
<feature type="coiled-coil region" evidence="2">
    <location>
        <begin position="23"/>
        <end position="71"/>
    </location>
</feature>
<dbReference type="InterPro" id="IPR003000">
    <property type="entry name" value="Sirtuin"/>
</dbReference>
<organism evidence="4 5">
    <name type="scientific">Paramecium sonneborni</name>
    <dbReference type="NCBI Taxonomy" id="65129"/>
    <lineage>
        <taxon>Eukaryota</taxon>
        <taxon>Sar</taxon>
        <taxon>Alveolata</taxon>
        <taxon>Ciliophora</taxon>
        <taxon>Intramacronucleata</taxon>
        <taxon>Oligohymenophorea</taxon>
        <taxon>Peniculida</taxon>
        <taxon>Parameciidae</taxon>
        <taxon>Paramecium</taxon>
    </lineage>
</organism>
<dbReference type="GO" id="GO:0046872">
    <property type="term" value="F:metal ion binding"/>
    <property type="evidence" value="ECO:0007669"/>
    <property type="project" value="UniProtKB-KW"/>
</dbReference>
<proteinExistence type="predicted"/>
<accession>A0A8S1KWE2</accession>
<evidence type="ECO:0000259" key="3">
    <source>
        <dbReference type="PROSITE" id="PS50305"/>
    </source>
</evidence>
<dbReference type="AlphaFoldDB" id="A0A8S1KWE2"/>
<comment type="caution">
    <text evidence="4">The sequence shown here is derived from an EMBL/GenBank/DDBJ whole genome shotgun (WGS) entry which is preliminary data.</text>
</comment>
<evidence type="ECO:0000256" key="2">
    <source>
        <dbReference type="SAM" id="Coils"/>
    </source>
</evidence>
<dbReference type="GO" id="GO:0005634">
    <property type="term" value="C:nucleus"/>
    <property type="evidence" value="ECO:0007669"/>
    <property type="project" value="TreeGrafter"/>
</dbReference>
<keyword evidence="5" id="KW-1185">Reference proteome</keyword>
<feature type="domain" description="Deacetylase sirtuin-type" evidence="3">
    <location>
        <begin position="95"/>
        <end position="362"/>
    </location>
</feature>
<feature type="binding site" evidence="1">
    <location>
        <position position="244"/>
    </location>
    <ligand>
        <name>Zn(2+)</name>
        <dbReference type="ChEBI" id="CHEBI:29105"/>
    </ligand>
</feature>
<dbReference type="PANTHER" id="PTHR11085">
    <property type="entry name" value="NAD-DEPENDENT PROTEIN DEACYLASE SIRTUIN-5, MITOCHONDRIAL-RELATED"/>
    <property type="match status" value="1"/>
</dbReference>
<protein>
    <recommendedName>
        <fullName evidence="3">Deacetylase sirtuin-type domain-containing protein</fullName>
    </recommendedName>
</protein>
<dbReference type="EMBL" id="CAJJDN010000013">
    <property type="protein sequence ID" value="CAD8059739.1"/>
    <property type="molecule type" value="Genomic_DNA"/>
</dbReference>
<dbReference type="GO" id="GO:0070403">
    <property type="term" value="F:NAD+ binding"/>
    <property type="evidence" value="ECO:0007669"/>
    <property type="project" value="InterPro"/>
</dbReference>
<comment type="caution">
    <text evidence="1">Lacks conserved residue(s) required for the propagation of feature annotation.</text>
</comment>
<name>A0A8S1KWE2_9CILI</name>
<dbReference type="Proteomes" id="UP000692954">
    <property type="component" value="Unassembled WGS sequence"/>
</dbReference>
<feature type="binding site" evidence="1">
    <location>
        <position position="268"/>
    </location>
    <ligand>
        <name>Zn(2+)</name>
        <dbReference type="ChEBI" id="CHEBI:29105"/>
    </ligand>
</feature>
<evidence type="ECO:0000313" key="4">
    <source>
        <dbReference type="EMBL" id="CAD8059739.1"/>
    </source>
</evidence>
<dbReference type="GO" id="GO:0017136">
    <property type="term" value="F:histone deacetylase activity, NAD-dependent"/>
    <property type="evidence" value="ECO:0007669"/>
    <property type="project" value="TreeGrafter"/>
</dbReference>
<dbReference type="PROSITE" id="PS50305">
    <property type="entry name" value="SIRTUIN"/>
    <property type="match status" value="1"/>
</dbReference>
<keyword evidence="1" id="KW-0479">Metal-binding</keyword>
<dbReference type="PANTHER" id="PTHR11085:SF10">
    <property type="entry name" value="NAD-DEPENDENT PROTEIN DEACYLASE SIRTUIN-5, MITOCHONDRIAL-RELATED"/>
    <property type="match status" value="1"/>
</dbReference>
<dbReference type="InterPro" id="IPR026590">
    <property type="entry name" value="Ssirtuin_cat_dom"/>
</dbReference>
<feature type="binding site" evidence="1">
    <location>
        <position position="240"/>
    </location>
    <ligand>
        <name>Zn(2+)</name>
        <dbReference type="ChEBI" id="CHEBI:29105"/>
    </ligand>
</feature>
<keyword evidence="1" id="KW-0862">Zinc</keyword>
<feature type="binding site" evidence="1">
    <location>
        <position position="271"/>
    </location>
    <ligand>
        <name>Zn(2+)</name>
        <dbReference type="ChEBI" id="CHEBI:29105"/>
    </ligand>
</feature>
<evidence type="ECO:0000256" key="1">
    <source>
        <dbReference type="PROSITE-ProRule" id="PRU00236"/>
    </source>
</evidence>
<dbReference type="OrthoDB" id="424302at2759"/>
<gene>
    <name evidence="4" type="ORF">PSON_ATCC_30995.1.T0130427</name>
</gene>
<dbReference type="InterPro" id="IPR050134">
    <property type="entry name" value="NAD-dep_sirtuin_deacylases"/>
</dbReference>
<keyword evidence="2" id="KW-0175">Coiled coil</keyword>
<sequence>MDQNIQEEEEILDEKQIQDKIRYQKIQQEIQESQDRSTETLQKMKLTFQTINEVQEQARSTVDNIDNFQKTFSITMDKLLENIGKSLVSNSISSSEHNPKTAQEITIQQAKQLITKNTVLLCGAGLSQASGIPTSIEQNRCWIKGQSSYQLQKLKTRDFLLDQPEIYWEWHKQFKSQTQDKIPNAGHIAIKNFREQNPNVLIVNLSIDNILTSVLGSEQIKYGYFKEIYEINGNIQYMRCLYECTFQEGELMTVYDIPNFEQNEIPKCPICGAKARPHLLLLDEEILDENCRITEIQDQYSKCDTIIVIGTALQTHFAKTIVCEFIKKKATIIEINPEPLIEVGNTFWLKGKSEDILPELFY</sequence>
<dbReference type="Pfam" id="PF02146">
    <property type="entry name" value="SIR2"/>
    <property type="match status" value="1"/>
</dbReference>
<reference evidence="4" key="1">
    <citation type="submission" date="2021-01" db="EMBL/GenBank/DDBJ databases">
        <authorList>
            <consortium name="Genoscope - CEA"/>
            <person name="William W."/>
        </authorList>
    </citation>
    <scope>NUCLEOTIDE SEQUENCE</scope>
</reference>